<dbReference type="Gene3D" id="3.90.400.10">
    <property type="entry name" value="Oligo-1,6-glucosidase, Domain 2"/>
    <property type="match status" value="1"/>
</dbReference>
<feature type="domain" description="Glycosyl hydrolase family 13 catalytic" evidence="3">
    <location>
        <begin position="14"/>
        <end position="420"/>
    </location>
</feature>
<dbReference type="CDD" id="cd11332">
    <property type="entry name" value="AmyAc_OligoGlu_TS"/>
    <property type="match status" value="1"/>
</dbReference>
<dbReference type="Proteomes" id="UP000806528">
    <property type="component" value="Unassembled WGS sequence"/>
</dbReference>
<reference evidence="4 5" key="1">
    <citation type="submission" date="2020-09" db="EMBL/GenBank/DDBJ databases">
        <title>Diversity and distribution of actinomycetes associated with coral in the coast of Hainan.</title>
        <authorList>
            <person name="Li F."/>
        </authorList>
    </citation>
    <scope>NUCLEOTIDE SEQUENCE [LARGE SCALE GENOMIC DNA]</scope>
    <source>
        <strain evidence="4 5">HNM0947</strain>
    </source>
</reference>
<gene>
    <name evidence="4" type="ORF">IDM40_13130</name>
</gene>
<dbReference type="RefSeq" id="WP_193122275.1">
    <property type="nucleotide sequence ID" value="NZ_JADBGI010000010.1"/>
</dbReference>
<accession>A0ABR9P752</accession>
<dbReference type="GO" id="GO:0016787">
    <property type="term" value="F:hydrolase activity"/>
    <property type="evidence" value="ECO:0007669"/>
    <property type="project" value="UniProtKB-KW"/>
</dbReference>
<dbReference type="PANTHER" id="PTHR10357">
    <property type="entry name" value="ALPHA-AMYLASE FAMILY MEMBER"/>
    <property type="match status" value="1"/>
</dbReference>
<comment type="similarity">
    <text evidence="1">Belongs to the glycosyl hydrolase 13 family.</text>
</comment>
<sequence>MPDRDWWRDAVVYQIYVRSFHDSDGDGVGDLPGITARLDHLEGLGVDALWLTPFFPSPLADGGYDVRDYRGVDPVYGDMDDFRTLVEAAHARGIRIIIDIVPNHCSDQHPWFQEALAAPPGSPERDRFVFRDGIGPDGSQPPSDWQSKFGGPAWEQVPDGQWYMHIFAREQPDLNWHNDEVRADFLRTLRFWCDAGVDGFRVDVAHGMFKDLEEPLRPTYGNDAAPLMSPPAGDDHPFWDRDEVHEIHREWRKLLDSYDPPRMAVAEAGVSLDRLPLYVRDDELHQAFNFFYLRCPWDARELRTTIDRSLAGLEGLRAAPSWVLSNHDQIRHRTRYGLPRDVDQNAWLHSGGTQPPVDDELGLRRARAAVLLTMALPGSAYVYQGEELGLPEVADLPGAALDDPMYHRSDGELKGRDGCRVPLPWEADRPGYGFGSAEPWLPQPALWGELAASEQNGEGSVLTLYRSAIALRRAHWVGAGDLEWHGDPEHPDLLRFTRGSLMCAVNLGTQPLPLPEGEPLLHSDPAHTGELGPDRAVWVDTAPR</sequence>
<proteinExistence type="inferred from homology"/>
<dbReference type="SMART" id="SM00642">
    <property type="entry name" value="Aamy"/>
    <property type="match status" value="1"/>
</dbReference>
<evidence type="ECO:0000256" key="2">
    <source>
        <dbReference type="SAM" id="MobiDB-lite"/>
    </source>
</evidence>
<evidence type="ECO:0000313" key="4">
    <source>
        <dbReference type="EMBL" id="MBE2999644.1"/>
    </source>
</evidence>
<feature type="region of interest" description="Disordered" evidence="2">
    <location>
        <begin position="514"/>
        <end position="535"/>
    </location>
</feature>
<organism evidence="4 5">
    <name type="scientific">Nocardiopsis coralli</name>
    <dbReference type="NCBI Taxonomy" id="2772213"/>
    <lineage>
        <taxon>Bacteria</taxon>
        <taxon>Bacillati</taxon>
        <taxon>Actinomycetota</taxon>
        <taxon>Actinomycetes</taxon>
        <taxon>Streptosporangiales</taxon>
        <taxon>Nocardiopsidaceae</taxon>
        <taxon>Nocardiopsis</taxon>
    </lineage>
</organism>
<comment type="caution">
    <text evidence="4">The sequence shown here is derived from an EMBL/GenBank/DDBJ whole genome shotgun (WGS) entry which is preliminary data.</text>
</comment>
<dbReference type="InterPro" id="IPR006047">
    <property type="entry name" value="GH13_cat_dom"/>
</dbReference>
<dbReference type="EMBL" id="JADBGI010000010">
    <property type="protein sequence ID" value="MBE2999644.1"/>
    <property type="molecule type" value="Genomic_DNA"/>
</dbReference>
<dbReference type="PANTHER" id="PTHR10357:SF179">
    <property type="entry name" value="NEUTRAL AND BASIC AMINO ACID TRANSPORT PROTEIN RBAT"/>
    <property type="match status" value="1"/>
</dbReference>
<dbReference type="InterPro" id="IPR045857">
    <property type="entry name" value="O16G_dom_2"/>
</dbReference>
<protein>
    <submittedName>
        <fullName evidence="4">Glycoside hydrolase family 13 protein</fullName>
    </submittedName>
</protein>
<keyword evidence="4" id="KW-0378">Hydrolase</keyword>
<keyword evidence="5" id="KW-1185">Reference proteome</keyword>
<dbReference type="InterPro" id="IPR017853">
    <property type="entry name" value="GH"/>
</dbReference>
<dbReference type="Pfam" id="PF00128">
    <property type="entry name" value="Alpha-amylase"/>
    <property type="match status" value="1"/>
</dbReference>
<evidence type="ECO:0000313" key="5">
    <source>
        <dbReference type="Proteomes" id="UP000806528"/>
    </source>
</evidence>
<dbReference type="Gene3D" id="3.20.20.80">
    <property type="entry name" value="Glycosidases"/>
    <property type="match status" value="1"/>
</dbReference>
<name>A0ABR9P752_9ACTN</name>
<evidence type="ECO:0000259" key="3">
    <source>
        <dbReference type="SMART" id="SM00642"/>
    </source>
</evidence>
<dbReference type="SUPFAM" id="SSF51445">
    <property type="entry name" value="(Trans)glycosidases"/>
    <property type="match status" value="1"/>
</dbReference>
<evidence type="ECO:0000256" key="1">
    <source>
        <dbReference type="ARBA" id="ARBA00008061"/>
    </source>
</evidence>